<proteinExistence type="predicted"/>
<accession>A0ABV8ILF1</accession>
<evidence type="ECO:0000259" key="1">
    <source>
        <dbReference type="Pfam" id="PF01323"/>
    </source>
</evidence>
<name>A0ABV8ILF1_9ACTN</name>
<reference evidence="3" key="1">
    <citation type="journal article" date="2019" name="Int. J. Syst. Evol. Microbiol.">
        <title>The Global Catalogue of Microorganisms (GCM) 10K type strain sequencing project: providing services to taxonomists for standard genome sequencing and annotation.</title>
        <authorList>
            <consortium name="The Broad Institute Genomics Platform"/>
            <consortium name="The Broad Institute Genome Sequencing Center for Infectious Disease"/>
            <person name="Wu L."/>
            <person name="Ma J."/>
        </authorList>
    </citation>
    <scope>NUCLEOTIDE SEQUENCE [LARGE SCALE GENOMIC DNA]</scope>
    <source>
        <strain evidence="3">TBRC 4489</strain>
    </source>
</reference>
<organism evidence="2 3">
    <name type="scientific">Planomonospora corallina</name>
    <dbReference type="NCBI Taxonomy" id="1806052"/>
    <lineage>
        <taxon>Bacteria</taxon>
        <taxon>Bacillati</taxon>
        <taxon>Actinomycetota</taxon>
        <taxon>Actinomycetes</taxon>
        <taxon>Streptosporangiales</taxon>
        <taxon>Streptosporangiaceae</taxon>
        <taxon>Planomonospora</taxon>
    </lineage>
</organism>
<evidence type="ECO:0000313" key="2">
    <source>
        <dbReference type="EMBL" id="MFC4063238.1"/>
    </source>
</evidence>
<dbReference type="PANTHER" id="PTHR13887:SF41">
    <property type="entry name" value="THIOREDOXIN SUPERFAMILY PROTEIN"/>
    <property type="match status" value="1"/>
</dbReference>
<dbReference type="InterPro" id="IPR036249">
    <property type="entry name" value="Thioredoxin-like_sf"/>
</dbReference>
<evidence type="ECO:0000313" key="3">
    <source>
        <dbReference type="Proteomes" id="UP001595850"/>
    </source>
</evidence>
<dbReference type="Proteomes" id="UP001595850">
    <property type="component" value="Unassembled WGS sequence"/>
</dbReference>
<dbReference type="EMBL" id="JBHSBM010000077">
    <property type="protein sequence ID" value="MFC4063238.1"/>
    <property type="molecule type" value="Genomic_DNA"/>
</dbReference>
<feature type="domain" description="DSBA-like thioredoxin" evidence="1">
    <location>
        <begin position="3"/>
        <end position="201"/>
    </location>
</feature>
<sequence>MRVEIYSDVVCPWCYIGHARFARAAERYRAQGGEVEVVLRPFQLQPDAESKGEPLTAWLAAKFGGAEQAGRMTERVAAAAAEDGLTLDFGRAVHANTFEAHRLVRLAAGQGRGAEMLDRLFRAHFTDGLDIGSAEVLAKLAAGTGVRAGFEGPDAREGAAEVREDLERACALGVTSVPLFLFEERFAVSGAQPSDVLFAALEEVAERSGRAPAGGAADACDDEGSCPV</sequence>
<keyword evidence="3" id="KW-1185">Reference proteome</keyword>
<dbReference type="Gene3D" id="3.40.30.10">
    <property type="entry name" value="Glutaredoxin"/>
    <property type="match status" value="1"/>
</dbReference>
<comment type="caution">
    <text evidence="2">The sequence shown here is derived from an EMBL/GenBank/DDBJ whole genome shotgun (WGS) entry which is preliminary data.</text>
</comment>
<dbReference type="InterPro" id="IPR001853">
    <property type="entry name" value="DSBA-like_thioredoxin_dom"/>
</dbReference>
<dbReference type="RefSeq" id="WP_377295062.1">
    <property type="nucleotide sequence ID" value="NZ_JBHSBM010000077.1"/>
</dbReference>
<dbReference type="CDD" id="cd03024">
    <property type="entry name" value="DsbA_FrnE"/>
    <property type="match status" value="1"/>
</dbReference>
<dbReference type="SUPFAM" id="SSF52833">
    <property type="entry name" value="Thioredoxin-like"/>
    <property type="match status" value="1"/>
</dbReference>
<protein>
    <submittedName>
        <fullName evidence="2">DsbA family protein</fullName>
    </submittedName>
</protein>
<dbReference type="PANTHER" id="PTHR13887">
    <property type="entry name" value="GLUTATHIONE S-TRANSFERASE KAPPA"/>
    <property type="match status" value="1"/>
</dbReference>
<gene>
    <name evidence="2" type="ORF">ACFOWE_33575</name>
</gene>
<dbReference type="Pfam" id="PF01323">
    <property type="entry name" value="DSBA"/>
    <property type="match status" value="1"/>
</dbReference>